<dbReference type="EC" id="6.3.4.-" evidence="2"/>
<reference evidence="3 4" key="1">
    <citation type="submission" date="2022-01" db="EMBL/GenBank/DDBJ databases">
        <title>Collection of gut derived symbiotic bacterial strains cultured from healthy donors.</title>
        <authorList>
            <person name="Lin H."/>
            <person name="Kohout C."/>
            <person name="Waligurski E."/>
            <person name="Pamer E.G."/>
        </authorList>
    </citation>
    <scope>NUCLEOTIDE SEQUENCE [LARGE SCALE GENOMIC DNA]</scope>
    <source>
        <strain evidence="3 4">DFI.7.58</strain>
    </source>
</reference>
<proteinExistence type="inferred from homology"/>
<evidence type="ECO:0000313" key="3">
    <source>
        <dbReference type="EMBL" id="MCG4610374.1"/>
    </source>
</evidence>
<keyword evidence="2" id="KW-0963">Cytoplasm</keyword>
<feature type="binding site" evidence="2">
    <location>
        <position position="184"/>
    </location>
    <ligand>
        <name>ATP</name>
        <dbReference type="ChEBI" id="CHEBI:30616"/>
    </ligand>
</feature>
<feature type="binding site" evidence="2">
    <location>
        <begin position="7"/>
        <end position="20"/>
    </location>
    <ligand>
        <name>ATP</name>
        <dbReference type="ChEBI" id="CHEBI:30616"/>
    </ligand>
</feature>
<name>A0ABS9MHT2_9FIRM</name>
<keyword evidence="2" id="KW-0820">tRNA-binding</keyword>
<dbReference type="InterPro" id="IPR014729">
    <property type="entry name" value="Rossmann-like_a/b/a_fold"/>
</dbReference>
<dbReference type="Pfam" id="PF05636">
    <property type="entry name" value="HIGH_NTase1"/>
    <property type="match status" value="1"/>
</dbReference>
<keyword evidence="2" id="KW-0436">Ligase</keyword>
<dbReference type="PANTHER" id="PTHR37825:SF1">
    <property type="entry name" value="TRNA(MET) CYTIDINE ACETATE LIGASE"/>
    <property type="match status" value="1"/>
</dbReference>
<dbReference type="Gene3D" id="3.40.50.620">
    <property type="entry name" value="HUPs"/>
    <property type="match status" value="1"/>
</dbReference>
<keyword evidence="1 2" id="KW-0819">tRNA processing</keyword>
<comment type="similarity">
    <text evidence="2">Belongs to the TmcAL family.</text>
</comment>
<keyword evidence="2" id="KW-0694">RNA-binding</keyword>
<comment type="caution">
    <text evidence="3">The sequence shown here is derived from an EMBL/GenBank/DDBJ whole genome shotgun (WGS) entry which is preliminary data.</text>
</comment>
<comment type="function">
    <text evidence="2">Catalyzes the formation of N(4)-acetylcytidine (ac(4)C) at the wobble position of elongator tRNA(Met), using acetate and ATP as substrates. First activates an acetate ion to form acetyladenylate (Ac-AMP) and then transfers the acetyl group to tRNA to form ac(4)C34.</text>
</comment>
<organism evidence="3 4">
    <name type="scientific">Anaeromassilibacillus senegalensis</name>
    <dbReference type="NCBI Taxonomy" id="1673717"/>
    <lineage>
        <taxon>Bacteria</taxon>
        <taxon>Bacillati</taxon>
        <taxon>Bacillota</taxon>
        <taxon>Clostridia</taxon>
        <taxon>Eubacteriales</taxon>
        <taxon>Acutalibacteraceae</taxon>
        <taxon>Anaeromassilibacillus</taxon>
    </lineage>
</organism>
<comment type="catalytic activity">
    <reaction evidence="2">
        <text>cytidine(34) in elongator tRNA(Met) + acetate + ATP = N(4)-acetylcytidine(34) in elongator tRNA(Met) + AMP + diphosphate</text>
        <dbReference type="Rhea" id="RHEA:58144"/>
        <dbReference type="Rhea" id="RHEA-COMP:10693"/>
        <dbReference type="Rhea" id="RHEA-COMP:10694"/>
        <dbReference type="ChEBI" id="CHEBI:30089"/>
        <dbReference type="ChEBI" id="CHEBI:30616"/>
        <dbReference type="ChEBI" id="CHEBI:33019"/>
        <dbReference type="ChEBI" id="CHEBI:74900"/>
        <dbReference type="ChEBI" id="CHEBI:82748"/>
        <dbReference type="ChEBI" id="CHEBI:456215"/>
    </reaction>
</comment>
<comment type="subcellular location">
    <subcellularLocation>
        <location evidence="2">Cytoplasm</location>
    </subcellularLocation>
</comment>
<comment type="caution">
    <text evidence="2">Lacks conserved residue(s) required for the propagation of feature annotation.</text>
</comment>
<dbReference type="EMBL" id="JAKNHQ010000005">
    <property type="protein sequence ID" value="MCG4610374.1"/>
    <property type="molecule type" value="Genomic_DNA"/>
</dbReference>
<evidence type="ECO:0000256" key="1">
    <source>
        <dbReference type="ARBA" id="ARBA00022694"/>
    </source>
</evidence>
<dbReference type="PANTHER" id="PTHR37825">
    <property type="entry name" value="TRNA(MET) CYTIDINE ACETATE LIGASE"/>
    <property type="match status" value="1"/>
</dbReference>
<gene>
    <name evidence="2" type="primary">tmcAL</name>
    <name evidence="3" type="ORF">L0P57_05445</name>
</gene>
<protein>
    <recommendedName>
        <fullName evidence="2">tRNA(Met) cytidine acetate ligase</fullName>
        <ecNumber evidence="2">6.3.4.-</ecNumber>
    </recommendedName>
</protein>
<keyword evidence="4" id="KW-1185">Reference proteome</keyword>
<feature type="binding site" evidence="2">
    <location>
        <position position="100"/>
    </location>
    <ligand>
        <name>ATP</name>
        <dbReference type="ChEBI" id="CHEBI:30616"/>
    </ligand>
</feature>
<dbReference type="HAMAP" id="MF_01539">
    <property type="entry name" value="TmcAL"/>
    <property type="match status" value="1"/>
</dbReference>
<keyword evidence="2" id="KW-0067">ATP-binding</keyword>
<evidence type="ECO:0000256" key="2">
    <source>
        <dbReference type="HAMAP-Rule" id="MF_01539"/>
    </source>
</evidence>
<feature type="binding site" evidence="2">
    <location>
        <position position="159"/>
    </location>
    <ligand>
        <name>ATP</name>
        <dbReference type="ChEBI" id="CHEBI:30616"/>
    </ligand>
</feature>
<dbReference type="SUPFAM" id="SSF52374">
    <property type="entry name" value="Nucleotidylyl transferase"/>
    <property type="match status" value="1"/>
</dbReference>
<sequence length="399" mass="43547">MQIAGMICEYNPFHLGHLALVEETRRQGATHIAAVMSGNYVQRGEPALLEKRMRAKQALRCGVDLVVELPLPWAMSTAETFARGGVFLLDCLGADVISFGSECGNAALLIKAAKDLLSPEFPPLLREELQNGCTFARARERALARLSGPETAAVLQTPNNTLGVEYCKALLSQSSPMRVFTMQRVGASHDSFTSDAETASASYIRSLAAGGMDFAPYMPVPAAEILQAELDAGHAPASLERMERAILAKLRTMEPEAFVCLPDISEGLENRLYAAARKAASLEELYALVKTKRYPLARIRRLVLSAFLGVTNALTQSFPPYVRILGMNPRGAEILHVSKMTTKRPIIANSSDILSLDNIAQNVIELESQSTDVYSLFLPNPYPCGLEWTAGICKVWDNM</sequence>
<accession>A0ABS9MHT2</accession>
<dbReference type="Proteomes" id="UP001298681">
    <property type="component" value="Unassembled WGS sequence"/>
</dbReference>
<evidence type="ECO:0000313" key="4">
    <source>
        <dbReference type="Proteomes" id="UP001298681"/>
    </source>
</evidence>
<dbReference type="RefSeq" id="WP_087232766.1">
    <property type="nucleotide sequence ID" value="NZ_JAKNHQ010000005.1"/>
</dbReference>
<dbReference type="InterPro" id="IPR008513">
    <property type="entry name" value="tRNA(Met)_cyd_acetate_ligase"/>
</dbReference>
<keyword evidence="2" id="KW-0547">Nucleotide-binding</keyword>